<keyword evidence="3" id="KW-1185">Reference proteome</keyword>
<dbReference type="GO" id="GO:0003676">
    <property type="term" value="F:nucleic acid binding"/>
    <property type="evidence" value="ECO:0007669"/>
    <property type="project" value="InterPro"/>
</dbReference>
<dbReference type="EMBL" id="RCZP01000112">
    <property type="protein sequence ID" value="TPG34874.1"/>
    <property type="molecule type" value="Genomic_DNA"/>
</dbReference>
<dbReference type="Proteomes" id="UP000317078">
    <property type="component" value="Unassembled WGS sequence"/>
</dbReference>
<dbReference type="InterPro" id="IPR036397">
    <property type="entry name" value="RNaseH_sf"/>
</dbReference>
<evidence type="ECO:0000259" key="1">
    <source>
        <dbReference type="Pfam" id="PF13358"/>
    </source>
</evidence>
<evidence type="ECO:0000313" key="2">
    <source>
        <dbReference type="EMBL" id="TPG34874.1"/>
    </source>
</evidence>
<name>A0A502EC14_9PROT</name>
<reference evidence="2 3" key="1">
    <citation type="journal article" date="2019" name="Environ. Microbiol.">
        <title>Species interactions and distinct microbial communities in high Arctic permafrost affected cryosols are associated with the CH4 and CO2 gas fluxes.</title>
        <authorList>
            <person name="Altshuler I."/>
            <person name="Hamel J."/>
            <person name="Turney S."/>
            <person name="Magnuson E."/>
            <person name="Levesque R."/>
            <person name="Greer C."/>
            <person name="Whyte L.G."/>
        </authorList>
    </citation>
    <scope>NUCLEOTIDE SEQUENCE [LARGE SCALE GENOMIC DNA]</scope>
    <source>
        <strain evidence="2 3">S9.3B</strain>
    </source>
</reference>
<dbReference type="InterPro" id="IPR038717">
    <property type="entry name" value="Tc1-like_DDE_dom"/>
</dbReference>
<gene>
    <name evidence="2" type="ORF">EAH89_30590</name>
</gene>
<dbReference type="Gene3D" id="3.30.420.10">
    <property type="entry name" value="Ribonuclease H-like superfamily/Ribonuclease H"/>
    <property type="match status" value="1"/>
</dbReference>
<dbReference type="RefSeq" id="WP_194152387.1">
    <property type="nucleotide sequence ID" value="NZ_RCZP01000112.1"/>
</dbReference>
<feature type="domain" description="Tc1-like transposase DDE" evidence="1">
    <location>
        <begin position="3"/>
        <end position="58"/>
    </location>
</feature>
<evidence type="ECO:0000313" key="3">
    <source>
        <dbReference type="Proteomes" id="UP000317078"/>
    </source>
</evidence>
<organism evidence="2 3">
    <name type="scientific">Muricoccus nepalensis</name>
    <dbReference type="NCBI Taxonomy" id="1854500"/>
    <lineage>
        <taxon>Bacteria</taxon>
        <taxon>Pseudomonadati</taxon>
        <taxon>Pseudomonadota</taxon>
        <taxon>Alphaproteobacteria</taxon>
        <taxon>Acetobacterales</taxon>
        <taxon>Roseomonadaceae</taxon>
        <taxon>Muricoccus</taxon>
    </lineage>
</organism>
<feature type="non-terminal residue" evidence="2">
    <location>
        <position position="1"/>
    </location>
</feature>
<proteinExistence type="predicted"/>
<sequence>VHAVLVLDQAGWHGSRQLRVPDNVTLVPLPPYAPELNPVERVWLHLRERFLSHRLLNSNAAIVDACCQAWNALTPERLQSLTNYPWIRKVTS</sequence>
<dbReference type="Pfam" id="PF13358">
    <property type="entry name" value="DDE_3"/>
    <property type="match status" value="1"/>
</dbReference>
<dbReference type="AlphaFoldDB" id="A0A502EC14"/>
<protein>
    <submittedName>
        <fullName evidence="2">IS630 family transposase</fullName>
    </submittedName>
</protein>
<comment type="caution">
    <text evidence="2">The sequence shown here is derived from an EMBL/GenBank/DDBJ whole genome shotgun (WGS) entry which is preliminary data.</text>
</comment>
<accession>A0A502EC14</accession>